<dbReference type="Gene3D" id="3.90.1150.10">
    <property type="entry name" value="Aspartate Aminotransferase, domain 1"/>
    <property type="match status" value="1"/>
</dbReference>
<dbReference type="InterPro" id="IPR015422">
    <property type="entry name" value="PyrdxlP-dep_Trfase_small"/>
</dbReference>
<name>A0A5K1USF1_ENTHI</name>
<dbReference type="PANTHER" id="PTHR14237">
    <property type="entry name" value="MOLYBDOPTERIN COFACTOR SULFURASE MOSC"/>
    <property type="match status" value="1"/>
</dbReference>
<dbReference type="InterPro" id="IPR015421">
    <property type="entry name" value="PyrdxlP-dep_Trfase_major"/>
</dbReference>
<evidence type="ECO:0000256" key="1">
    <source>
        <dbReference type="SAM" id="Phobius"/>
    </source>
</evidence>
<dbReference type="VEuPathDB" id="AmoebaDB:EHI7A_180510"/>
<dbReference type="PANTHER" id="PTHR14237:SF80">
    <property type="entry name" value="MOLYBDENUM COFACTOR SULFURASE"/>
    <property type="match status" value="1"/>
</dbReference>
<feature type="domain" description="Aminotransferase class V" evidence="2">
    <location>
        <begin position="55"/>
        <end position="464"/>
    </location>
</feature>
<dbReference type="VEuPathDB" id="AmoebaDB:EHI_008070"/>
<evidence type="ECO:0000313" key="3">
    <source>
        <dbReference type="EMBL" id="GAT93836.1"/>
    </source>
</evidence>
<accession>A0A5K1USF1</accession>
<reference evidence="3 4" key="1">
    <citation type="submission" date="2016-05" db="EMBL/GenBank/DDBJ databases">
        <title>First whole genome sequencing of Entamoeba histolytica HM1:IMSS-clone-6.</title>
        <authorList>
            <person name="Mukherjee Avik.K."/>
            <person name="Izumyama S."/>
            <person name="Nakada-Tsukui K."/>
            <person name="Nozaki T."/>
        </authorList>
    </citation>
    <scope>NUCLEOTIDE SEQUENCE [LARGE SCALE GENOMIC DNA]</scope>
    <source>
        <strain evidence="3 4">HM1:IMSS clone 6</strain>
    </source>
</reference>
<dbReference type="Proteomes" id="UP000078387">
    <property type="component" value="Unassembled WGS sequence"/>
</dbReference>
<dbReference type="OMA" id="SCAAFEX"/>
<evidence type="ECO:0000313" key="4">
    <source>
        <dbReference type="Proteomes" id="UP000078387"/>
    </source>
</evidence>
<dbReference type="VEuPathDB" id="AmoebaDB:KM1_276940"/>
<proteinExistence type="predicted"/>
<feature type="transmembrane region" description="Helical" evidence="1">
    <location>
        <begin position="12"/>
        <end position="30"/>
    </location>
</feature>
<keyword evidence="1" id="KW-0812">Transmembrane</keyword>
<dbReference type="Pfam" id="PF00266">
    <property type="entry name" value="Aminotran_5"/>
    <property type="match status" value="1"/>
</dbReference>
<dbReference type="EMBL" id="BDEQ01000001">
    <property type="protein sequence ID" value="GAT93836.1"/>
    <property type="molecule type" value="Genomic_DNA"/>
</dbReference>
<dbReference type="SUPFAM" id="SSF53383">
    <property type="entry name" value="PLP-dependent transferases"/>
    <property type="match status" value="1"/>
</dbReference>
<dbReference type="InterPro" id="IPR015424">
    <property type="entry name" value="PyrdxlP-dep_Trfase"/>
</dbReference>
<keyword evidence="1" id="KW-0472">Membrane</keyword>
<dbReference type="Gene3D" id="3.40.640.10">
    <property type="entry name" value="Type I PLP-dependent aspartate aminotransferase-like (Major domain)"/>
    <property type="match status" value="1"/>
</dbReference>
<evidence type="ECO:0000259" key="2">
    <source>
        <dbReference type="Pfam" id="PF00266"/>
    </source>
</evidence>
<dbReference type="GO" id="GO:0008265">
    <property type="term" value="F:molybdenum cofactor sulfurtransferase activity"/>
    <property type="evidence" value="ECO:0007669"/>
    <property type="project" value="TreeGrafter"/>
</dbReference>
<dbReference type="VEuPathDB" id="AmoebaDB:EHI8A_204250"/>
<keyword evidence="1" id="KW-1133">Transmembrane helix</keyword>
<comment type="caution">
    <text evidence="3">The sequence shown here is derived from an EMBL/GenBank/DDBJ whole genome shotgun (WGS) entry which is preliminary data.</text>
</comment>
<protein>
    <submittedName>
        <fullName evidence="3">Molybdenum cofactor sulfurase putative</fullName>
    </submittedName>
</protein>
<sequence>MLQQKPMIDLTRVFLVVAALISFCVFISFLNNTLYSSQVKIEKSDILMPLMDDEIYFDYAGAAPYTIEQIDQYSQFMKNNFLCNSHSPNVCGLRSSELVQNTRDIILKYFNAQDDYIIIFTSGCTHALRVIGESFPFEEGSQFIFTKSNHNSVLGIREFAKLKKASFLSVDEYSSSYLKTTIHPSLFAFPAEDNFNGVQYPLEWIEDINKHENWYSLIDAAAFVSHSLLNLSQVKPHFVTLSFYKIFGFPMGIGALLMRKDVVDKMSPIYFGGGTVYASLPNVDYHVFFGFSSKFEAGTLPISSIVGIKYGFEMIKKRGGIKSIQKHVKILTQKLVTSLKQTKFENGNPVFEIYGNHFKNSSLQGGIITFNIHKNDNSLILTASINSFLREKKINIRTGCMCNPGSCLKSLGINEDEYMNDIPKQPKGGFDSNSCLDIMVGNKEAGAIRVSIGYASTEEEIERLIEVLNEYFKENQMKIKIPIK</sequence>
<dbReference type="InterPro" id="IPR000192">
    <property type="entry name" value="Aminotrans_V_dom"/>
</dbReference>
<dbReference type="VEuPathDB" id="AmoebaDB:EHI5A_221870"/>
<dbReference type="GO" id="GO:0043545">
    <property type="term" value="P:molybdopterin cofactor metabolic process"/>
    <property type="evidence" value="ECO:0007669"/>
    <property type="project" value="TreeGrafter"/>
</dbReference>
<gene>
    <name evidence="3" type="ORF">CL6EHI_008070</name>
</gene>
<organism evidence="3 4">
    <name type="scientific">Entamoeba histolytica</name>
    <dbReference type="NCBI Taxonomy" id="5759"/>
    <lineage>
        <taxon>Eukaryota</taxon>
        <taxon>Amoebozoa</taxon>
        <taxon>Evosea</taxon>
        <taxon>Archamoebae</taxon>
        <taxon>Mastigamoebida</taxon>
        <taxon>Entamoebidae</taxon>
        <taxon>Entamoeba</taxon>
    </lineage>
</organism>
<dbReference type="AlphaFoldDB" id="A0A5K1USF1"/>